<dbReference type="PRINTS" id="PR00706">
    <property type="entry name" value="PYROGLUPTASE"/>
</dbReference>
<dbReference type="SUPFAM" id="SSF53182">
    <property type="entry name" value="Pyrrolidone carboxyl peptidase (pyroglutamate aminopeptidase)"/>
    <property type="match status" value="1"/>
</dbReference>
<dbReference type="NCBIfam" id="NF009676">
    <property type="entry name" value="PRK13197.1"/>
    <property type="match status" value="1"/>
</dbReference>
<evidence type="ECO:0000256" key="5">
    <source>
        <dbReference type="ARBA" id="ARBA00022807"/>
    </source>
</evidence>
<dbReference type="PIRSF" id="PIRSF015592">
    <property type="entry name" value="Prld-crbxl_pptds"/>
    <property type="match status" value="1"/>
</dbReference>
<comment type="subcellular location">
    <subcellularLocation>
        <location evidence="6">Cytoplasm</location>
    </subcellularLocation>
</comment>
<dbReference type="PROSITE" id="PS01334">
    <property type="entry name" value="PYRASE_CYS"/>
    <property type="match status" value="1"/>
</dbReference>
<dbReference type="InterPro" id="IPR000816">
    <property type="entry name" value="Peptidase_C15"/>
</dbReference>
<organism evidence="8 9">
    <name type="scientific">Sporosarcina gallistercoris</name>
    <dbReference type="NCBI Taxonomy" id="2762245"/>
    <lineage>
        <taxon>Bacteria</taxon>
        <taxon>Bacillati</taxon>
        <taxon>Bacillota</taxon>
        <taxon>Bacilli</taxon>
        <taxon>Bacillales</taxon>
        <taxon>Caryophanaceae</taxon>
        <taxon>Sporosarcina</taxon>
    </lineage>
</organism>
<comment type="catalytic activity">
    <reaction evidence="6 7">
        <text>Release of an N-terminal pyroglutamyl group from a polypeptide, the second amino acid generally not being Pro.</text>
        <dbReference type="EC" id="3.4.19.3"/>
    </reaction>
</comment>
<keyword evidence="5 6" id="KW-0788">Thiol protease</keyword>
<keyword evidence="2 6" id="KW-0963">Cytoplasm</keyword>
<evidence type="ECO:0000313" key="9">
    <source>
        <dbReference type="Proteomes" id="UP000659496"/>
    </source>
</evidence>
<dbReference type="RefSeq" id="WP_191688783.1">
    <property type="nucleotide sequence ID" value="NZ_JACSQY010000002.1"/>
</dbReference>
<dbReference type="InterPro" id="IPR029762">
    <property type="entry name" value="PGP-I_bact-type"/>
</dbReference>
<evidence type="ECO:0000256" key="2">
    <source>
        <dbReference type="ARBA" id="ARBA00022490"/>
    </source>
</evidence>
<evidence type="ECO:0000256" key="1">
    <source>
        <dbReference type="ARBA" id="ARBA00006641"/>
    </source>
</evidence>
<dbReference type="Gene3D" id="3.40.630.20">
    <property type="entry name" value="Peptidase C15, pyroglutamyl peptidase I-like"/>
    <property type="match status" value="1"/>
</dbReference>
<proteinExistence type="inferred from homology"/>
<feature type="active site" evidence="6">
    <location>
        <position position="80"/>
    </location>
</feature>
<dbReference type="PANTHER" id="PTHR23402:SF1">
    <property type="entry name" value="PYROGLUTAMYL-PEPTIDASE I"/>
    <property type="match status" value="1"/>
</dbReference>
<comment type="function">
    <text evidence="6">Removes 5-oxoproline from various penultimate amino acid residues except L-proline.</text>
</comment>
<name>A0ABR8PHK2_9BACL</name>
<evidence type="ECO:0000256" key="7">
    <source>
        <dbReference type="PROSITE-ProRule" id="PRU10077"/>
    </source>
</evidence>
<evidence type="ECO:0000256" key="6">
    <source>
        <dbReference type="HAMAP-Rule" id="MF_00417"/>
    </source>
</evidence>
<feature type="active site" evidence="6">
    <location>
        <position position="166"/>
    </location>
</feature>
<reference evidence="8 9" key="1">
    <citation type="submission" date="2020-08" db="EMBL/GenBank/DDBJ databases">
        <title>A Genomic Blueprint of the Chicken Gut Microbiome.</title>
        <authorList>
            <person name="Gilroy R."/>
            <person name="Ravi A."/>
            <person name="Getino M."/>
            <person name="Pursley I."/>
            <person name="Horton D.L."/>
            <person name="Alikhan N.-F."/>
            <person name="Baker D."/>
            <person name="Gharbi K."/>
            <person name="Hall N."/>
            <person name="Watson M."/>
            <person name="Adriaenssens E.M."/>
            <person name="Foster-Nyarko E."/>
            <person name="Jarju S."/>
            <person name="Secka A."/>
            <person name="Antonio M."/>
            <person name="Oren A."/>
            <person name="Chaudhuri R."/>
            <person name="La Ragione R.M."/>
            <person name="Hildebrand F."/>
            <person name="Pallen M.J."/>
        </authorList>
    </citation>
    <scope>NUCLEOTIDE SEQUENCE [LARGE SCALE GENOMIC DNA]</scope>
    <source>
        <strain evidence="8 9">Sa3CUA8</strain>
    </source>
</reference>
<accession>A0ABR8PHK2</accession>
<dbReference type="EC" id="3.4.19.3" evidence="6"/>
<dbReference type="InterPro" id="IPR033694">
    <property type="entry name" value="PGPEP1_Cys_AS"/>
</dbReference>
<feature type="active site" evidence="6 7">
    <location>
        <position position="142"/>
    </location>
</feature>
<keyword evidence="9" id="KW-1185">Reference proteome</keyword>
<dbReference type="InterPro" id="IPR016125">
    <property type="entry name" value="Peptidase_C15-like"/>
</dbReference>
<gene>
    <name evidence="6 8" type="primary">pcp</name>
    <name evidence="8" type="ORF">H9659_04785</name>
</gene>
<sequence length="203" mass="22147">MKKLLLTGFEPFLSFPVNPTMQVVEKLEGTIIGDYMICGKILPVNFNASGEELLEHINKENPDAVLSLGLAGGRYKMTPERVALNVKDGEPDNEGHQPIDETIDPNGPPAYFSTLPIREMVNRLNATGLPAAISNSAGTYLCNNVMYAGLHWAARHKPEMPSGFLHIPASFELAIQQGKIAGWSLDELVKGVTMCIQTLSDEI</sequence>
<dbReference type="InterPro" id="IPR036440">
    <property type="entry name" value="Peptidase_C15-like_sf"/>
</dbReference>
<protein>
    <recommendedName>
        <fullName evidence="6">Pyrrolidone-carboxylate peptidase</fullName>
        <ecNumber evidence="6">3.4.19.3</ecNumber>
    </recommendedName>
    <alternativeName>
        <fullName evidence="6">5-oxoprolyl-peptidase</fullName>
    </alternativeName>
    <alternativeName>
        <fullName evidence="6">Pyroglutamyl-peptidase I</fullName>
        <shortName evidence="6">PGP-I</shortName>
        <shortName evidence="6">Pyrase</shortName>
    </alternativeName>
</protein>
<dbReference type="GO" id="GO:0016920">
    <property type="term" value="F:pyroglutamyl-peptidase activity"/>
    <property type="evidence" value="ECO:0007669"/>
    <property type="project" value="UniProtKB-EC"/>
</dbReference>
<dbReference type="HAMAP" id="MF_00417">
    <property type="entry name" value="Pyrrolid_peptidase"/>
    <property type="match status" value="1"/>
</dbReference>
<dbReference type="Pfam" id="PF01470">
    <property type="entry name" value="Peptidase_C15"/>
    <property type="match status" value="1"/>
</dbReference>
<keyword evidence="4 6" id="KW-0378">Hydrolase</keyword>
<comment type="subunit">
    <text evidence="6">Homotetramer.</text>
</comment>
<evidence type="ECO:0000256" key="4">
    <source>
        <dbReference type="ARBA" id="ARBA00022801"/>
    </source>
</evidence>
<dbReference type="CDD" id="cd00501">
    <property type="entry name" value="Peptidase_C15"/>
    <property type="match status" value="1"/>
</dbReference>
<dbReference type="PANTHER" id="PTHR23402">
    <property type="entry name" value="PROTEASE FAMILY C15 PYROGLUTAMYL-PEPTIDASE I-RELATED"/>
    <property type="match status" value="1"/>
</dbReference>
<comment type="caution">
    <text evidence="8">The sequence shown here is derived from an EMBL/GenBank/DDBJ whole genome shotgun (WGS) entry which is preliminary data.</text>
</comment>
<dbReference type="NCBIfam" id="TIGR00504">
    <property type="entry name" value="pyro_pdase"/>
    <property type="match status" value="1"/>
</dbReference>
<evidence type="ECO:0000313" key="8">
    <source>
        <dbReference type="EMBL" id="MBD7907650.1"/>
    </source>
</evidence>
<dbReference type="EMBL" id="JACSQY010000002">
    <property type="protein sequence ID" value="MBD7907650.1"/>
    <property type="molecule type" value="Genomic_DNA"/>
</dbReference>
<evidence type="ECO:0000256" key="3">
    <source>
        <dbReference type="ARBA" id="ARBA00022670"/>
    </source>
</evidence>
<comment type="similarity">
    <text evidence="1 6">Belongs to the peptidase C15 family.</text>
</comment>
<dbReference type="Proteomes" id="UP000659496">
    <property type="component" value="Unassembled WGS sequence"/>
</dbReference>
<keyword evidence="3 6" id="KW-0645">Protease</keyword>